<comment type="caution">
    <text evidence="2">The sequence shown here is derived from an EMBL/GenBank/DDBJ whole genome shotgun (WGS) entry which is preliminary data.</text>
</comment>
<protein>
    <submittedName>
        <fullName evidence="2">Uncharacterized protein</fullName>
    </submittedName>
</protein>
<dbReference type="AlphaFoldDB" id="W7TSZ9"/>
<proteinExistence type="predicted"/>
<reference evidence="2 3" key="1">
    <citation type="journal article" date="2014" name="Mol. Plant">
        <title>Chromosome Scale Genome Assembly and Transcriptome Profiling of Nannochloropsis gaditana in Nitrogen Depletion.</title>
        <authorList>
            <person name="Corteggiani Carpinelli E."/>
            <person name="Telatin A."/>
            <person name="Vitulo N."/>
            <person name="Forcato C."/>
            <person name="D'Angelo M."/>
            <person name="Schiavon R."/>
            <person name="Vezzi A."/>
            <person name="Giacometti G.M."/>
            <person name="Morosinotto T."/>
            <person name="Valle G."/>
        </authorList>
    </citation>
    <scope>NUCLEOTIDE SEQUENCE [LARGE SCALE GENOMIC DNA]</scope>
    <source>
        <strain evidence="2 3">B-31</strain>
    </source>
</reference>
<feature type="region of interest" description="Disordered" evidence="1">
    <location>
        <begin position="83"/>
        <end position="109"/>
    </location>
</feature>
<dbReference type="OrthoDB" id="10320594at2759"/>
<feature type="compositionally biased region" description="Basic and acidic residues" evidence="1">
    <location>
        <begin position="246"/>
        <end position="260"/>
    </location>
</feature>
<keyword evidence="3" id="KW-1185">Reference proteome</keyword>
<feature type="compositionally biased region" description="Polar residues" evidence="1">
    <location>
        <begin position="51"/>
        <end position="70"/>
    </location>
</feature>
<feature type="region of interest" description="Disordered" evidence="1">
    <location>
        <begin position="227"/>
        <end position="264"/>
    </location>
</feature>
<accession>W7TSZ9</accession>
<evidence type="ECO:0000313" key="3">
    <source>
        <dbReference type="Proteomes" id="UP000019335"/>
    </source>
</evidence>
<evidence type="ECO:0000256" key="1">
    <source>
        <dbReference type="SAM" id="MobiDB-lite"/>
    </source>
</evidence>
<name>W7TSZ9_9STRA</name>
<dbReference type="EMBL" id="AZIL01000609">
    <property type="protein sequence ID" value="EWM26668.1"/>
    <property type="molecule type" value="Genomic_DNA"/>
</dbReference>
<gene>
    <name evidence="2" type="ORF">Naga_100001g35</name>
</gene>
<dbReference type="Proteomes" id="UP000019335">
    <property type="component" value="Chromosome 8"/>
</dbReference>
<feature type="region of interest" description="Disordered" evidence="1">
    <location>
        <begin position="50"/>
        <end position="70"/>
    </location>
</feature>
<sequence>MTVGACTPPDHMHIASVAGNLTDNETLEGGCPGTCMAPARQTREVVESDTRSFSTPSSATMNNQTTPSNMTLNTYSCPVEGGSNDYKGKGDSGAASGNELASGKVHEKAAPETEDEVICLNLSTLLPKKSKHGRIGGSLYRALRDAGVDVAALGIPRGRPPRTKVGQKRPKRPTLLSFIKSGAELPMVPGAPRLRIVNMDLMGDGEQLVEVEEPTVYGQGLGLRQATNKQRVTGRRRRSDVDKEDVDDKRLRGMGKRGEEPTDLAADEAAATELLLLLGENNV</sequence>
<evidence type="ECO:0000313" key="2">
    <source>
        <dbReference type="EMBL" id="EWM26668.1"/>
    </source>
</evidence>
<organism evidence="2 3">
    <name type="scientific">Nannochloropsis gaditana</name>
    <dbReference type="NCBI Taxonomy" id="72520"/>
    <lineage>
        <taxon>Eukaryota</taxon>
        <taxon>Sar</taxon>
        <taxon>Stramenopiles</taxon>
        <taxon>Ochrophyta</taxon>
        <taxon>Eustigmatophyceae</taxon>
        <taxon>Eustigmatales</taxon>
        <taxon>Monodopsidaceae</taxon>
        <taxon>Nannochloropsis</taxon>
    </lineage>
</organism>